<evidence type="ECO:0000256" key="1">
    <source>
        <dbReference type="SAM" id="MobiDB-lite"/>
    </source>
</evidence>
<gene>
    <name evidence="2" type="ORF">Plil01_000811300</name>
</gene>
<dbReference type="Proteomes" id="UP001165083">
    <property type="component" value="Unassembled WGS sequence"/>
</dbReference>
<comment type="caution">
    <text evidence="2">The sequence shown here is derived from an EMBL/GenBank/DDBJ whole genome shotgun (WGS) entry which is preliminary data.</text>
</comment>
<protein>
    <submittedName>
        <fullName evidence="2">Unnamed protein product</fullName>
    </submittedName>
</protein>
<keyword evidence="3" id="KW-1185">Reference proteome</keyword>
<evidence type="ECO:0000313" key="2">
    <source>
        <dbReference type="EMBL" id="GMF20759.1"/>
    </source>
</evidence>
<dbReference type="EMBL" id="BSXW01000385">
    <property type="protein sequence ID" value="GMF20759.1"/>
    <property type="molecule type" value="Genomic_DNA"/>
</dbReference>
<proteinExistence type="predicted"/>
<reference evidence="2" key="1">
    <citation type="submission" date="2023-04" db="EMBL/GenBank/DDBJ databases">
        <title>Phytophthora lilii NBRC 32176.</title>
        <authorList>
            <person name="Ichikawa N."/>
            <person name="Sato H."/>
            <person name="Tonouchi N."/>
        </authorList>
    </citation>
    <scope>NUCLEOTIDE SEQUENCE</scope>
    <source>
        <strain evidence="2">NBRC 32176</strain>
    </source>
</reference>
<dbReference type="AlphaFoldDB" id="A0A9W6TVG7"/>
<dbReference type="OrthoDB" id="66982at2759"/>
<organism evidence="2 3">
    <name type="scientific">Phytophthora lilii</name>
    <dbReference type="NCBI Taxonomy" id="2077276"/>
    <lineage>
        <taxon>Eukaryota</taxon>
        <taxon>Sar</taxon>
        <taxon>Stramenopiles</taxon>
        <taxon>Oomycota</taxon>
        <taxon>Peronosporomycetes</taxon>
        <taxon>Peronosporales</taxon>
        <taxon>Peronosporaceae</taxon>
        <taxon>Phytophthora</taxon>
    </lineage>
</organism>
<sequence length="145" mass="15847">MPDQCVEDVAARPEEEDARTDPYLQMLQRRSLRSAGPVVPEESGTALPKHPNSAYVAPAEVPHYAPVKPKYKPRWQVAEGEFFEEMCACGVKHDAGKKGKKASLMLHTISSMMSTFGDSTQSCVTAVEEVQALGKLVLCGEKGRI</sequence>
<evidence type="ECO:0000313" key="3">
    <source>
        <dbReference type="Proteomes" id="UP001165083"/>
    </source>
</evidence>
<name>A0A9W6TVG7_9STRA</name>
<accession>A0A9W6TVG7</accession>
<feature type="region of interest" description="Disordered" evidence="1">
    <location>
        <begin position="1"/>
        <end position="51"/>
    </location>
</feature>